<keyword evidence="1" id="KW-0732">Signal</keyword>
<evidence type="ECO:0000313" key="4">
    <source>
        <dbReference type="Proteomes" id="UP000257004"/>
    </source>
</evidence>
<sequence length="230" mass="26044">MKKIFNLLLCFFPFITLNAQINEIGVFLGGSNFIGDVGSTTYINPNKPAFGVLYKWNKSPRHAYRFSYTQSTIAGNDIDSDETGRNKRQYRFENNVKELSAGLEFNFFDFNLHDYHTKITPYIYTGLSFFLYDGLYRDKQDPKNAIDGANSSTFAIPMTLGIKSNVTPHFVIGAEVGARYTFTDNIDGSNPDTSNTNIIKFGNLNNNDWYVFTGVTLTYTFGQKPCYCAE</sequence>
<protein>
    <recommendedName>
        <fullName evidence="2">DUF6089 domain-containing protein</fullName>
    </recommendedName>
</protein>
<dbReference type="Pfam" id="PF19573">
    <property type="entry name" value="DUF6089"/>
    <property type="match status" value="1"/>
</dbReference>
<dbReference type="Gene3D" id="2.40.160.20">
    <property type="match status" value="1"/>
</dbReference>
<keyword evidence="4" id="KW-1185">Reference proteome</keyword>
<dbReference type="Proteomes" id="UP000257004">
    <property type="component" value="Unassembled WGS sequence"/>
</dbReference>
<reference evidence="3 4" key="1">
    <citation type="submission" date="2018-07" db="EMBL/GenBank/DDBJ databases">
        <title>Genomic Encyclopedia of Archaeal and Bacterial Type Strains, Phase II (KMG-II): from individual species to whole genera.</title>
        <authorList>
            <person name="Goeker M."/>
        </authorList>
    </citation>
    <scope>NUCLEOTIDE SEQUENCE [LARGE SCALE GENOMIC DNA]</scope>
    <source>
        <strain evidence="3 4">DSM 25795</strain>
    </source>
</reference>
<accession>A0A3D9FNY0</accession>
<dbReference type="InterPro" id="IPR011250">
    <property type="entry name" value="OMP/PagP_B-barrel"/>
</dbReference>
<dbReference type="SUPFAM" id="SSF56925">
    <property type="entry name" value="OMPA-like"/>
    <property type="match status" value="1"/>
</dbReference>
<dbReference type="AlphaFoldDB" id="A0A3D9FNY0"/>
<evidence type="ECO:0000256" key="1">
    <source>
        <dbReference type="SAM" id="SignalP"/>
    </source>
</evidence>
<gene>
    <name evidence="3" type="ORF">BD847_3438</name>
</gene>
<dbReference type="EMBL" id="QRDQ01000011">
    <property type="protein sequence ID" value="RED21949.1"/>
    <property type="molecule type" value="Genomic_DNA"/>
</dbReference>
<feature type="domain" description="DUF6089" evidence="2">
    <location>
        <begin position="2"/>
        <end position="230"/>
    </location>
</feature>
<dbReference type="OrthoDB" id="654178at2"/>
<name>A0A3D9FNY0_9FLAO</name>
<comment type="caution">
    <text evidence="3">The sequence shown here is derived from an EMBL/GenBank/DDBJ whole genome shotgun (WGS) entry which is preliminary data.</text>
</comment>
<evidence type="ECO:0000313" key="3">
    <source>
        <dbReference type="EMBL" id="RED21949.1"/>
    </source>
</evidence>
<dbReference type="InterPro" id="IPR045743">
    <property type="entry name" value="DUF6089"/>
</dbReference>
<dbReference type="RefSeq" id="WP_115889429.1">
    <property type="nucleotide sequence ID" value="NZ_QRDQ01000011.1"/>
</dbReference>
<feature type="chain" id="PRO_5017696460" description="DUF6089 domain-containing protein" evidence="1">
    <location>
        <begin position="20"/>
        <end position="230"/>
    </location>
</feature>
<evidence type="ECO:0000259" key="2">
    <source>
        <dbReference type="Pfam" id="PF19573"/>
    </source>
</evidence>
<proteinExistence type="predicted"/>
<feature type="signal peptide" evidence="1">
    <location>
        <begin position="1"/>
        <end position="19"/>
    </location>
</feature>
<organism evidence="3 4">
    <name type="scientific">Flavobacterium cutihirudinis</name>
    <dbReference type="NCBI Taxonomy" id="1265740"/>
    <lineage>
        <taxon>Bacteria</taxon>
        <taxon>Pseudomonadati</taxon>
        <taxon>Bacteroidota</taxon>
        <taxon>Flavobacteriia</taxon>
        <taxon>Flavobacteriales</taxon>
        <taxon>Flavobacteriaceae</taxon>
        <taxon>Flavobacterium</taxon>
    </lineage>
</organism>